<organism evidence="2">
    <name type="scientific">uncultured Bacillus sp</name>
    <dbReference type="NCBI Taxonomy" id="83428"/>
    <lineage>
        <taxon>Bacteria</taxon>
        <taxon>Bacillati</taxon>
        <taxon>Bacillota</taxon>
        <taxon>Bacilli</taxon>
        <taxon>Bacillales</taxon>
        <taxon>Bacillaceae</taxon>
        <taxon>Bacillus</taxon>
        <taxon>environmental samples</taxon>
    </lineage>
</organism>
<dbReference type="AlphaFoldDB" id="A0A060BSK8"/>
<feature type="domain" description="SH3b" evidence="1">
    <location>
        <begin position="8"/>
        <end position="76"/>
    </location>
</feature>
<proteinExistence type="predicted"/>
<dbReference type="PANTHER" id="PTHR34408:SF1">
    <property type="entry name" value="GLYCOSYL HYDROLASE FAMILY 19 DOMAIN-CONTAINING PROTEIN HI_1415"/>
    <property type="match status" value="1"/>
</dbReference>
<feature type="non-terminal residue" evidence="2">
    <location>
        <position position="1"/>
    </location>
</feature>
<dbReference type="EMBL" id="KF116570">
    <property type="protein sequence ID" value="AIA83815.1"/>
    <property type="molecule type" value="Genomic_DNA"/>
</dbReference>
<dbReference type="Pfam" id="PF08239">
    <property type="entry name" value="SH3_3"/>
    <property type="match status" value="2"/>
</dbReference>
<dbReference type="InterPro" id="IPR003646">
    <property type="entry name" value="SH3-like_bac-type"/>
</dbReference>
<dbReference type="InterPro" id="IPR052354">
    <property type="entry name" value="Cell_Wall_Dynamics_Protein"/>
</dbReference>
<feature type="non-terminal residue" evidence="2">
    <location>
        <position position="149"/>
    </location>
</feature>
<accession>A0A060BSK8</accession>
<sequence>GGSDFGIGDTVYVNSDTLNVRSGAGTGYSVVDVLVYGDQATILDGPYTANGYAWYQISYGSGYTGWVAGDYLSYYSSGGFYIGQTVYVTAGTLNVRSGVGTGYSVIDYLSYGTTATIVDGPYVADGYSWYELEYSDPLYGWVAGDYLAA</sequence>
<dbReference type="PANTHER" id="PTHR34408">
    <property type="entry name" value="FAMILY PROTEIN, PUTATIVE-RELATED"/>
    <property type="match status" value="1"/>
</dbReference>
<protein>
    <submittedName>
        <fullName evidence="2">CAZy families GH73 protein</fullName>
    </submittedName>
</protein>
<dbReference type="SMART" id="SM00287">
    <property type="entry name" value="SH3b"/>
    <property type="match status" value="2"/>
</dbReference>
<reference evidence="2" key="1">
    <citation type="journal article" date="2013" name="Environ. Microbiol.">
        <title>Seasonally variable intestinal metagenomes of the red palm weevil (Rhynchophorus ferrugineus).</title>
        <authorList>
            <person name="Jia S."/>
            <person name="Zhang X."/>
            <person name="Zhang G."/>
            <person name="Yin A."/>
            <person name="Zhang S."/>
            <person name="Li F."/>
            <person name="Wang L."/>
            <person name="Zhao D."/>
            <person name="Yun Q."/>
            <person name="Tala"/>
            <person name="Wang J."/>
            <person name="Sun G."/>
            <person name="Baabdullah M."/>
            <person name="Yu X."/>
            <person name="Hu S."/>
            <person name="Al-Mssallem I.S."/>
            <person name="Yu J."/>
        </authorList>
    </citation>
    <scope>NUCLEOTIDE SEQUENCE</scope>
</reference>
<evidence type="ECO:0000259" key="1">
    <source>
        <dbReference type="PROSITE" id="PS51781"/>
    </source>
</evidence>
<dbReference type="PROSITE" id="PS51781">
    <property type="entry name" value="SH3B"/>
    <property type="match status" value="2"/>
</dbReference>
<feature type="domain" description="SH3b" evidence="1">
    <location>
        <begin position="83"/>
        <end position="149"/>
    </location>
</feature>
<evidence type="ECO:0000313" key="2">
    <source>
        <dbReference type="EMBL" id="AIA83815.1"/>
    </source>
</evidence>
<name>A0A060BSK8_9BACI</name>
<dbReference type="Gene3D" id="2.30.30.40">
    <property type="entry name" value="SH3 Domains"/>
    <property type="match status" value="2"/>
</dbReference>